<evidence type="ECO:0000259" key="6">
    <source>
        <dbReference type="SMART" id="SM00363"/>
    </source>
</evidence>
<dbReference type="Gene3D" id="3.30.70.580">
    <property type="entry name" value="Pseudouridine synthase I, catalytic domain, N-terminal subdomain"/>
    <property type="match status" value="1"/>
</dbReference>
<dbReference type="FunFam" id="3.30.70.1560:FF:000001">
    <property type="entry name" value="Pseudouridine synthase"/>
    <property type="match status" value="1"/>
</dbReference>
<dbReference type="InterPro" id="IPR002942">
    <property type="entry name" value="S4_RNA-bd"/>
</dbReference>
<dbReference type="InterPro" id="IPR018496">
    <property type="entry name" value="PsdUridine_synth_RsuA/RluB_CS"/>
</dbReference>
<dbReference type="EC" id="5.4.99.-" evidence="5"/>
<keyword evidence="2 4" id="KW-0694">RNA-binding</keyword>
<dbReference type="CDD" id="cd00165">
    <property type="entry name" value="S4"/>
    <property type="match status" value="1"/>
</dbReference>
<reference evidence="7" key="1">
    <citation type="journal article" date="2020" name="mSystems">
        <title>Genome- and Community-Level Interaction Insights into Carbon Utilization and Element Cycling Functions of Hydrothermarchaeota in Hydrothermal Sediment.</title>
        <authorList>
            <person name="Zhou Z."/>
            <person name="Liu Y."/>
            <person name="Xu W."/>
            <person name="Pan J."/>
            <person name="Luo Z.H."/>
            <person name="Li M."/>
        </authorList>
    </citation>
    <scope>NUCLEOTIDE SEQUENCE [LARGE SCALE GENOMIC DNA]</scope>
    <source>
        <strain evidence="7">SpSt-1224</strain>
    </source>
</reference>
<gene>
    <name evidence="7" type="ORF">ENN98_00975</name>
</gene>
<dbReference type="NCBIfam" id="TIGR00093">
    <property type="entry name" value="pseudouridine synthase"/>
    <property type="match status" value="1"/>
</dbReference>
<dbReference type="InterPro" id="IPR020094">
    <property type="entry name" value="TruA/RsuA/RluB/E/F_N"/>
</dbReference>
<dbReference type="Pfam" id="PF00849">
    <property type="entry name" value="PseudoU_synth_2"/>
    <property type="match status" value="1"/>
</dbReference>
<dbReference type="Gene3D" id="3.30.70.1560">
    <property type="entry name" value="Alpha-L RNA-binding motif"/>
    <property type="match status" value="1"/>
</dbReference>
<feature type="domain" description="RNA-binding S4" evidence="6">
    <location>
        <begin position="3"/>
        <end position="65"/>
    </location>
</feature>
<evidence type="ECO:0000256" key="2">
    <source>
        <dbReference type="ARBA" id="ARBA00022884"/>
    </source>
</evidence>
<evidence type="ECO:0000256" key="3">
    <source>
        <dbReference type="ARBA" id="ARBA00023235"/>
    </source>
</evidence>
<dbReference type="CDD" id="cd02870">
    <property type="entry name" value="PseudoU_synth_RsuA_like"/>
    <property type="match status" value="1"/>
</dbReference>
<dbReference type="GO" id="GO:0000455">
    <property type="term" value="P:enzyme-directed rRNA pseudouridine synthesis"/>
    <property type="evidence" value="ECO:0007669"/>
    <property type="project" value="UniProtKB-ARBA"/>
</dbReference>
<dbReference type="PANTHER" id="PTHR47683">
    <property type="entry name" value="PSEUDOURIDINE SYNTHASE FAMILY PROTEIN-RELATED"/>
    <property type="match status" value="1"/>
</dbReference>
<dbReference type="InterPro" id="IPR042092">
    <property type="entry name" value="PsdUridine_s_RsuA/RluB/E/F_cat"/>
</dbReference>
<comment type="similarity">
    <text evidence="1 5">Belongs to the pseudouridine synthase RsuA family.</text>
</comment>
<accession>A0A7C2TFJ9</accession>
<dbReference type="FunFam" id="3.10.290.10:FF:000003">
    <property type="entry name" value="Pseudouridine synthase"/>
    <property type="match status" value="1"/>
</dbReference>
<dbReference type="InterPro" id="IPR050343">
    <property type="entry name" value="RsuA_PseudoU_synthase"/>
</dbReference>
<dbReference type="GO" id="GO:0120159">
    <property type="term" value="F:rRNA pseudouridine synthase activity"/>
    <property type="evidence" value="ECO:0007669"/>
    <property type="project" value="UniProtKB-ARBA"/>
</dbReference>
<evidence type="ECO:0000256" key="4">
    <source>
        <dbReference type="PROSITE-ProRule" id="PRU00182"/>
    </source>
</evidence>
<evidence type="ECO:0000256" key="5">
    <source>
        <dbReference type="RuleBase" id="RU003887"/>
    </source>
</evidence>
<dbReference type="PROSITE" id="PS01149">
    <property type="entry name" value="PSI_RSU"/>
    <property type="match status" value="1"/>
</dbReference>
<dbReference type="Pfam" id="PF01479">
    <property type="entry name" value="S4"/>
    <property type="match status" value="1"/>
</dbReference>
<organism evidence="7">
    <name type="scientific">Desulfurivibrio alkaliphilus</name>
    <dbReference type="NCBI Taxonomy" id="427923"/>
    <lineage>
        <taxon>Bacteria</taxon>
        <taxon>Pseudomonadati</taxon>
        <taxon>Thermodesulfobacteriota</taxon>
        <taxon>Desulfobulbia</taxon>
        <taxon>Desulfobulbales</taxon>
        <taxon>Desulfobulbaceae</taxon>
        <taxon>Desulfurivibrio</taxon>
    </lineage>
</organism>
<proteinExistence type="inferred from homology"/>
<dbReference type="InterPro" id="IPR036986">
    <property type="entry name" value="S4_RNA-bd_sf"/>
</dbReference>
<dbReference type="Proteomes" id="UP000885986">
    <property type="component" value="Unassembled WGS sequence"/>
</dbReference>
<dbReference type="SUPFAM" id="SSF55120">
    <property type="entry name" value="Pseudouridine synthase"/>
    <property type="match status" value="1"/>
</dbReference>
<name>A0A7C2TFJ9_9BACT</name>
<dbReference type="GO" id="GO:0005829">
    <property type="term" value="C:cytosol"/>
    <property type="evidence" value="ECO:0007669"/>
    <property type="project" value="UniProtKB-ARBA"/>
</dbReference>
<dbReference type="PROSITE" id="PS50889">
    <property type="entry name" value="S4"/>
    <property type="match status" value="1"/>
</dbReference>
<dbReference type="PANTHER" id="PTHR47683:SF2">
    <property type="entry name" value="RNA-BINDING S4 DOMAIN-CONTAINING PROTEIN"/>
    <property type="match status" value="1"/>
</dbReference>
<dbReference type="AlphaFoldDB" id="A0A7C2TFJ9"/>
<dbReference type="Gene3D" id="3.10.290.10">
    <property type="entry name" value="RNA-binding S4 domain"/>
    <property type="match status" value="1"/>
</dbReference>
<dbReference type="EMBL" id="DSDS01000021">
    <property type="protein sequence ID" value="HET97280.1"/>
    <property type="molecule type" value="Genomic_DNA"/>
</dbReference>
<evidence type="ECO:0000256" key="1">
    <source>
        <dbReference type="ARBA" id="ARBA00008348"/>
    </source>
</evidence>
<dbReference type="SMART" id="SM00363">
    <property type="entry name" value="S4"/>
    <property type="match status" value="1"/>
</dbReference>
<dbReference type="GO" id="GO:0003723">
    <property type="term" value="F:RNA binding"/>
    <property type="evidence" value="ECO:0007669"/>
    <property type="project" value="UniProtKB-KW"/>
</dbReference>
<keyword evidence="3 5" id="KW-0413">Isomerase</keyword>
<dbReference type="InterPro" id="IPR020103">
    <property type="entry name" value="PsdUridine_synth_cat_dom_sf"/>
</dbReference>
<dbReference type="InterPro" id="IPR006145">
    <property type="entry name" value="PsdUridine_synth_RsuA/RluA"/>
</dbReference>
<evidence type="ECO:0000313" key="7">
    <source>
        <dbReference type="EMBL" id="HET97280.1"/>
    </source>
</evidence>
<dbReference type="SUPFAM" id="SSF55174">
    <property type="entry name" value="Alpha-L RNA-binding motif"/>
    <property type="match status" value="1"/>
</dbReference>
<dbReference type="InterPro" id="IPR000748">
    <property type="entry name" value="PsdUridine_synth_RsuA/RluB/E/F"/>
</dbReference>
<protein>
    <recommendedName>
        <fullName evidence="5">Pseudouridine synthase</fullName>
        <ecNumber evidence="5">5.4.99.-</ecNumber>
    </recommendedName>
</protein>
<sequence>MKERLQKVLARAGIGSRRAAEEYIAAGRVMVDGCPVTRMGLQVDPELQQITFDGHPLSFPEEKVTVLLNKPAGYVTTMHDPQGRPLVGSLVKEPGLRLFPVGRLDLETEGALLLTNDGDLANRILHPRYEIKRTYQATVQGLPAASDLQSLRRGIELEGRRTWPAEIRTLRRRDGDCTLEVIIHEGRKRQVRKMFAAIGHPVLRLKRVAYGGLRLGDLASGAYRRLDPEDIRRIFQGGPAPG</sequence>
<comment type="caution">
    <text evidence="7">The sequence shown here is derived from an EMBL/GenBank/DDBJ whole genome shotgun (WGS) entry which is preliminary data.</text>
</comment>